<gene>
    <name evidence="2" type="ORF">Agub_g8111</name>
</gene>
<dbReference type="Proteomes" id="UP001054857">
    <property type="component" value="Unassembled WGS sequence"/>
</dbReference>
<feature type="non-terminal residue" evidence="2">
    <location>
        <position position="162"/>
    </location>
</feature>
<dbReference type="AlphaFoldDB" id="A0AAD3DR52"/>
<comment type="caution">
    <text evidence="2">The sequence shown here is derived from an EMBL/GenBank/DDBJ whole genome shotgun (WGS) entry which is preliminary data.</text>
</comment>
<feature type="non-terminal residue" evidence="2">
    <location>
        <position position="1"/>
    </location>
</feature>
<evidence type="ECO:0000313" key="3">
    <source>
        <dbReference type="Proteomes" id="UP001054857"/>
    </source>
</evidence>
<proteinExistence type="predicted"/>
<protein>
    <submittedName>
        <fullName evidence="2">Uncharacterized protein</fullName>
    </submittedName>
</protein>
<reference evidence="2 3" key="1">
    <citation type="journal article" date="2021" name="Sci. Rep.">
        <title>Genome sequencing of the multicellular alga Astrephomene provides insights into convergent evolution of germ-soma differentiation.</title>
        <authorList>
            <person name="Yamashita S."/>
            <person name="Yamamoto K."/>
            <person name="Matsuzaki R."/>
            <person name="Suzuki S."/>
            <person name="Yamaguchi H."/>
            <person name="Hirooka S."/>
            <person name="Minakuchi Y."/>
            <person name="Miyagishima S."/>
            <person name="Kawachi M."/>
            <person name="Toyoda A."/>
            <person name="Nozaki H."/>
        </authorList>
    </citation>
    <scope>NUCLEOTIDE SEQUENCE [LARGE SCALE GENOMIC DNA]</scope>
    <source>
        <strain evidence="2 3">NIES-4017</strain>
    </source>
</reference>
<accession>A0AAD3DR52</accession>
<keyword evidence="3" id="KW-1185">Reference proteome</keyword>
<evidence type="ECO:0000256" key="1">
    <source>
        <dbReference type="SAM" id="MobiDB-lite"/>
    </source>
</evidence>
<organism evidence="2 3">
    <name type="scientific">Astrephomene gubernaculifera</name>
    <dbReference type="NCBI Taxonomy" id="47775"/>
    <lineage>
        <taxon>Eukaryota</taxon>
        <taxon>Viridiplantae</taxon>
        <taxon>Chlorophyta</taxon>
        <taxon>core chlorophytes</taxon>
        <taxon>Chlorophyceae</taxon>
        <taxon>CS clade</taxon>
        <taxon>Chlamydomonadales</taxon>
        <taxon>Astrephomenaceae</taxon>
        <taxon>Astrephomene</taxon>
    </lineage>
</organism>
<evidence type="ECO:0000313" key="2">
    <source>
        <dbReference type="EMBL" id="GFR46525.1"/>
    </source>
</evidence>
<name>A0AAD3DR52_9CHLO</name>
<feature type="compositionally biased region" description="Low complexity" evidence="1">
    <location>
        <begin position="46"/>
        <end position="68"/>
    </location>
</feature>
<dbReference type="EMBL" id="BMAR01000014">
    <property type="protein sequence ID" value="GFR46525.1"/>
    <property type="molecule type" value="Genomic_DNA"/>
</dbReference>
<sequence>AGAGGAAAPLGATRYRRQHSVPCASPGAMDSEYSLLAPGADAIAPFTAPAAPEPRQTAAPSCAPAAAQPQPPPLDWQLCVPFAAEVPCLDPLALGGQAASPAALEALRPSDPEALLRQTTCQAYMLALAHLYNMARSALLQLAAGAAAAAARDLQQQQQQQG</sequence>
<feature type="region of interest" description="Disordered" evidence="1">
    <location>
        <begin position="46"/>
        <end position="69"/>
    </location>
</feature>